<evidence type="ECO:0000313" key="1">
    <source>
        <dbReference type="EMBL" id="EGJ33925.1"/>
    </source>
</evidence>
<name>F4XML6_9CYAN</name>
<accession>F4XML6</accession>
<organism evidence="1 2">
    <name type="scientific">Moorena producens 3L</name>
    <dbReference type="NCBI Taxonomy" id="489825"/>
    <lineage>
        <taxon>Bacteria</taxon>
        <taxon>Bacillati</taxon>
        <taxon>Cyanobacteriota</taxon>
        <taxon>Cyanophyceae</taxon>
        <taxon>Coleofasciculales</taxon>
        <taxon>Coleofasciculaceae</taxon>
        <taxon>Moorena</taxon>
    </lineage>
</organism>
<keyword evidence="2" id="KW-1185">Reference proteome</keyword>
<protein>
    <submittedName>
        <fullName evidence="1">Uncharacterized protein</fullName>
    </submittedName>
</protein>
<reference evidence="2" key="1">
    <citation type="journal article" date="2011" name="Proc. Natl. Acad. Sci. U.S.A.">
        <title>Genomic insights into the physiology and ecology of the marine filamentous cyanobacterium Lyngbya majuscula.</title>
        <authorList>
            <person name="Jones A.C."/>
            <person name="Monroe E.A."/>
            <person name="Podell S."/>
            <person name="Hess W.R."/>
            <person name="Klages S."/>
            <person name="Esquenazi E."/>
            <person name="Niessen S."/>
            <person name="Hoover H."/>
            <person name="Rothmann M."/>
            <person name="Lasken R.S."/>
            <person name="Yates J.R.III."/>
            <person name="Reinhardt R."/>
            <person name="Kube M."/>
            <person name="Burkart M.D."/>
            <person name="Allen E.E."/>
            <person name="Dorrestein P.C."/>
            <person name="Gerwick W.H."/>
            <person name="Gerwick L."/>
        </authorList>
    </citation>
    <scope>NUCLEOTIDE SEQUENCE [LARGE SCALE GENOMIC DNA]</scope>
    <source>
        <strain evidence="2">3L</strain>
    </source>
</reference>
<dbReference type="Proteomes" id="UP000003959">
    <property type="component" value="Unassembled WGS sequence"/>
</dbReference>
<gene>
    <name evidence="1" type="ORF">LYNGBM3L_20250</name>
</gene>
<dbReference type="HOGENOM" id="CLU_3254214_0_0_3"/>
<dbReference type="AlphaFoldDB" id="F4XML6"/>
<evidence type="ECO:0000313" key="2">
    <source>
        <dbReference type="Proteomes" id="UP000003959"/>
    </source>
</evidence>
<dbReference type="RefSeq" id="WP_008180894.1">
    <property type="nucleotide sequence ID" value="NZ_GL890840.1"/>
</dbReference>
<sequence>MVNLDFSKSEIFIPLGFPSDSVKEHLAKNFYPKAEADGGLIR</sequence>
<dbReference type="EMBL" id="GL890840">
    <property type="protein sequence ID" value="EGJ33925.1"/>
    <property type="molecule type" value="Genomic_DNA"/>
</dbReference>
<proteinExistence type="predicted"/>